<dbReference type="InterPro" id="IPR036736">
    <property type="entry name" value="ACP-like_sf"/>
</dbReference>
<dbReference type="Pfam" id="PF00550">
    <property type="entry name" value="PP-binding"/>
    <property type="match status" value="2"/>
</dbReference>
<dbReference type="PROSITE" id="PS50075">
    <property type="entry name" value="CARRIER"/>
    <property type="match status" value="2"/>
</dbReference>
<accession>A0A3M2L723</accession>
<dbReference type="UniPathway" id="UPA00011"/>
<dbReference type="InterPro" id="IPR036291">
    <property type="entry name" value="NAD(P)-bd_dom_sf"/>
</dbReference>
<evidence type="ECO:0000256" key="4">
    <source>
        <dbReference type="ARBA" id="ARBA00022598"/>
    </source>
</evidence>
<feature type="region of interest" description="Disordered" evidence="5">
    <location>
        <begin position="1"/>
        <end position="21"/>
    </location>
</feature>
<dbReference type="NCBIfam" id="TIGR01733">
    <property type="entry name" value="AA-adenyl-dom"/>
    <property type="match status" value="2"/>
</dbReference>
<feature type="domain" description="Carrier" evidence="6">
    <location>
        <begin position="525"/>
        <end position="600"/>
    </location>
</feature>
<dbReference type="Gene3D" id="3.40.50.12780">
    <property type="entry name" value="N-terminal domain of ligase-like"/>
    <property type="match status" value="2"/>
</dbReference>
<evidence type="ECO:0000256" key="1">
    <source>
        <dbReference type="ARBA" id="ARBA00001957"/>
    </source>
</evidence>
<keyword evidence="2" id="KW-0596">Phosphopantetheine</keyword>
<dbReference type="InterPro" id="IPR000873">
    <property type="entry name" value="AMP-dep_synth/lig_dom"/>
</dbReference>
<protein>
    <submittedName>
        <fullName evidence="7">Amino acid adenylation domain-containing protein</fullName>
    </submittedName>
</protein>
<dbReference type="PROSITE" id="PS00455">
    <property type="entry name" value="AMP_BINDING"/>
    <property type="match status" value="2"/>
</dbReference>
<keyword evidence="3" id="KW-0597">Phosphoprotein</keyword>
<evidence type="ECO:0000259" key="6">
    <source>
        <dbReference type="PROSITE" id="PS50075"/>
    </source>
</evidence>
<dbReference type="Pfam" id="PF13193">
    <property type="entry name" value="AMP-binding_C"/>
    <property type="match status" value="2"/>
</dbReference>
<dbReference type="InterPro" id="IPR010080">
    <property type="entry name" value="Thioester_reductase-like_dom"/>
</dbReference>
<dbReference type="GO" id="GO:0008610">
    <property type="term" value="P:lipid biosynthetic process"/>
    <property type="evidence" value="ECO:0007669"/>
    <property type="project" value="UniProtKB-ARBA"/>
</dbReference>
<dbReference type="SUPFAM" id="SSF51735">
    <property type="entry name" value="NAD(P)-binding Rossmann-fold domains"/>
    <property type="match status" value="1"/>
</dbReference>
<dbReference type="Proteomes" id="UP000279275">
    <property type="component" value="Unassembled WGS sequence"/>
</dbReference>
<name>A0A3M2L723_9NOCA</name>
<dbReference type="InterPro" id="IPR006162">
    <property type="entry name" value="Ppantetheine_attach_site"/>
</dbReference>
<dbReference type="GO" id="GO:0043041">
    <property type="term" value="P:amino acid activation for nonribosomal peptide biosynthetic process"/>
    <property type="evidence" value="ECO:0007669"/>
    <property type="project" value="TreeGrafter"/>
</dbReference>
<dbReference type="InterPro" id="IPR045851">
    <property type="entry name" value="AMP-bd_C_sf"/>
</dbReference>
<dbReference type="NCBIfam" id="TIGR01746">
    <property type="entry name" value="Thioester-redct"/>
    <property type="match status" value="1"/>
</dbReference>
<proteinExistence type="predicted"/>
<dbReference type="CDD" id="cd19540">
    <property type="entry name" value="LCL_NRPS-like"/>
    <property type="match status" value="1"/>
</dbReference>
<evidence type="ECO:0000313" key="7">
    <source>
        <dbReference type="EMBL" id="RMI33512.1"/>
    </source>
</evidence>
<dbReference type="InterPro" id="IPR009081">
    <property type="entry name" value="PP-bd_ACP"/>
</dbReference>
<dbReference type="Gene3D" id="1.10.1200.10">
    <property type="entry name" value="ACP-like"/>
    <property type="match status" value="2"/>
</dbReference>
<dbReference type="InterPro" id="IPR020806">
    <property type="entry name" value="PKS_PP-bd"/>
</dbReference>
<dbReference type="PROSITE" id="PS00012">
    <property type="entry name" value="PHOSPHOPANTETHEINE"/>
    <property type="match status" value="1"/>
</dbReference>
<dbReference type="Gene3D" id="3.30.559.10">
    <property type="entry name" value="Chloramphenicol acetyltransferase-like domain"/>
    <property type="match status" value="1"/>
</dbReference>
<dbReference type="InterPro" id="IPR013120">
    <property type="entry name" value="FAR_NAD-bd"/>
</dbReference>
<comment type="cofactor">
    <cofactor evidence="1">
        <name>pantetheine 4'-phosphate</name>
        <dbReference type="ChEBI" id="CHEBI:47942"/>
    </cofactor>
</comment>
<dbReference type="SMART" id="SM00823">
    <property type="entry name" value="PKS_PP"/>
    <property type="match status" value="2"/>
</dbReference>
<evidence type="ECO:0000256" key="5">
    <source>
        <dbReference type="SAM" id="MobiDB-lite"/>
    </source>
</evidence>
<dbReference type="SUPFAM" id="SSF56801">
    <property type="entry name" value="Acetyl-CoA synthetase-like"/>
    <property type="match status" value="2"/>
</dbReference>
<sequence>MREDRDRMRRRGGATADRHRRTRTLPQLLAAAVEIDPRAVAVRAGGIEWTYAELDERSNRLARVLIGHGIGPEDRVVLALPRSADSMLAVWAVAKTGAAFVPVDPNYPPERVAHMLTDSAATTAITVGGNGPALGGGAGAGLRWLDLDSADTAAACAAVADLPVHFGERVRRLHATHPAYVIYTSGSTGTPKGVVVTHGGLAALSAELLRAFEVTAGARTLHFASPSFDASVLELLLAVGAGATMIVAPTDVYGGPELTDLLRAEHITHAFITPAALTGTDVVALPELAVLGVGGEACPPQLVTRWAPGRRVLNLYGPTEATVAATISDLRPGGPVTIGREIAGVAALVLDSRLGPVPDGVAGELYLAGTGVARGYHDRPALTATRFVAHPGGERLYRTGDLVRRTATGDLDYLGRTDTQVQIRGFRVEPGEIDAVLTAAPAVAFAVTVLRALPGGADALVSYVVAVPGNSIDVAALGELCRRTLPRHEVPAAIVVLDRVPVTPAGKLDRAALPAPELATAAYREPGTDTERLVAETISELLAAERVGTDDDFFDLGGNSLQATRLAARLGARLGTRVPARLVFDRSTVAGLAAALADLEPGDRPALAARARGPRPPLSPAQQRMWFLARLDPDSAALHIPIALRLTGVLDPDALAAAVRDLLDRHEVLRTRYPEADGTGYQEILPADAVPLRLTPVPVTTADLPAALAATLLAGFDVTRDVPLRTGIWRLSDTEHVLGVVIHHIAADGFSLGPLTRDLAAAYLARTGAATATLPPLPVQYADYAIWQRELLGAPEDPESLQAQQLRFWTGTLAGLPDLLELPGDRPRPAVASGRGAMCGFTVDGQVRAALERIGRAHGASLFMVVHAAFAVLLARVSRSTDIAVGAPMAGRGERELDDLIGMFVNTVVLRTRVETAEPFTALLTRVRDADLAAFAHAEIPFELLVERLDPPRSRAHHPLVQVALSFQNQDRGALSLPGLTVAALDLDEHSAPMDLQLTVVPGEHGMSCSWRYSTDLFDERTVTALGQRLTALLAGIVTDPGRAVGDLPLLTAGERAALPGRGPRRALPRPLLPDMLRTRAAQLPAAIAVVADGVVLTYGDLARRSNRLARTLIGVGAGPGRAVAVALPRGADHVVALHAVLAAGAAYVPVDPTQPADRIGHLLTTVPPVCVITGSATEFTATGAEAVPVLRLGDPALADTMAAHADTPVTDIDRIRPLHRDDLAYVIFTSGSTGRPKGVGIPQSAVAAYLDFLTGEFGITAADTYLLHAPTTFDASIIGLLSTAVAGARLVIAAPGQQLDPVALAELIRAHRVTYTLYVPSLLAAQLELAPAGSLASLRLVFSGGEALPADLIGRLRAVSGARLQNLYGPTEATVSATGADVTAVTGGPVPIGRPHWNTGAAVRDERLHPVPAGTAGELYLSGPQLARGYLGRPGLTAATFVADPDGEPGTRMYRTGDLVRQLPGGDLEYLGRTDFQVKLRGLRIEPGEIEAALTAVTAVTRAAVTVRGEQLIGYVCGTGVDTESVLAQVRSRLPGYMVPARLVVVDEFPVGVNGKLDLAALPEPAGPDREYRAPESADETIVADVFADLLGAAKVGRDDDFFLLGGTSLSAIRVRAALERELGVPVALGALFAHPRVAELAAVLRGGAVAESGPDPVADAVLDPGIDPAGAGPVYSGAPQAILLTGATGFLGAYLVRELLDRTDATVYCLVRAGSDEAAARRVSAAAARYRLDHSGRAQRIVAVAGDLAQPRLGLSASRFARLAEQVDVIVHNGAQVNHLEPYERMRAANVTGTAEVLRLATTARVKPVHYVSTGSIGDAGARPPQAGGYVLTKWVGERLVHAAAERGVPAALYRPGLITGASDTGATATDDAWWTMLRSMLILGAAPDLGAAEVEMVPVDHVAAAVAALAVQTPDLAARTAPTRHVGAARPVPLRDLVSEVQRAGYRIEVVAPAEFGAALTTAAESRAAAGDDSLARAAALSINYAGGLGAAPATADPATDAALAAAGVVRPIVDRPMLARYIRYFVEVGFFPTPPAD</sequence>
<dbReference type="Pfam" id="PF00668">
    <property type="entry name" value="Condensation"/>
    <property type="match status" value="1"/>
</dbReference>
<dbReference type="InterPro" id="IPR001242">
    <property type="entry name" value="Condensation_dom"/>
</dbReference>
<dbReference type="CDD" id="cd05930">
    <property type="entry name" value="A_NRPS"/>
    <property type="match status" value="1"/>
</dbReference>
<dbReference type="InterPro" id="IPR025110">
    <property type="entry name" value="AMP-bd_C"/>
</dbReference>
<dbReference type="GO" id="GO:0031177">
    <property type="term" value="F:phosphopantetheine binding"/>
    <property type="evidence" value="ECO:0007669"/>
    <property type="project" value="InterPro"/>
</dbReference>
<dbReference type="PANTHER" id="PTHR45527:SF1">
    <property type="entry name" value="FATTY ACID SYNTHASE"/>
    <property type="match status" value="1"/>
</dbReference>
<dbReference type="InterPro" id="IPR042099">
    <property type="entry name" value="ANL_N_sf"/>
</dbReference>
<reference evidence="7 8" key="1">
    <citation type="submission" date="2018-10" db="EMBL/GenBank/DDBJ databases">
        <title>Isolation from cow dung.</title>
        <authorList>
            <person name="Ling L."/>
        </authorList>
    </citation>
    <scope>NUCLEOTIDE SEQUENCE [LARGE SCALE GENOMIC DNA]</scope>
    <source>
        <strain evidence="7 8">NEAU-LL90</strain>
    </source>
</reference>
<dbReference type="InterPro" id="IPR023213">
    <property type="entry name" value="CAT-like_dom_sf"/>
</dbReference>
<keyword evidence="4" id="KW-0436">Ligase</keyword>
<dbReference type="GO" id="GO:0016874">
    <property type="term" value="F:ligase activity"/>
    <property type="evidence" value="ECO:0007669"/>
    <property type="project" value="UniProtKB-KW"/>
</dbReference>
<dbReference type="Pfam" id="PF07993">
    <property type="entry name" value="NAD_binding_4"/>
    <property type="match status" value="1"/>
</dbReference>
<dbReference type="Gene3D" id="3.30.300.30">
    <property type="match status" value="2"/>
</dbReference>
<dbReference type="GO" id="GO:0044550">
    <property type="term" value="P:secondary metabolite biosynthetic process"/>
    <property type="evidence" value="ECO:0007669"/>
    <property type="project" value="TreeGrafter"/>
</dbReference>
<dbReference type="Gene3D" id="3.30.559.30">
    <property type="entry name" value="Nonribosomal peptide synthetase, condensation domain"/>
    <property type="match status" value="1"/>
</dbReference>
<dbReference type="InterPro" id="IPR010071">
    <property type="entry name" value="AA_adenyl_dom"/>
</dbReference>
<organism evidence="7 8">
    <name type="scientific">Nocardia stercoris</name>
    <dbReference type="NCBI Taxonomy" id="2483361"/>
    <lineage>
        <taxon>Bacteria</taxon>
        <taxon>Bacillati</taxon>
        <taxon>Actinomycetota</taxon>
        <taxon>Actinomycetes</taxon>
        <taxon>Mycobacteriales</taxon>
        <taxon>Nocardiaceae</taxon>
        <taxon>Nocardia</taxon>
    </lineage>
</organism>
<dbReference type="FunFam" id="3.40.50.980:FF:000001">
    <property type="entry name" value="Non-ribosomal peptide synthetase"/>
    <property type="match status" value="1"/>
</dbReference>
<feature type="compositionally biased region" description="Basic residues" evidence="5">
    <location>
        <begin position="8"/>
        <end position="21"/>
    </location>
</feature>
<dbReference type="Gene3D" id="3.40.50.720">
    <property type="entry name" value="NAD(P)-binding Rossmann-like Domain"/>
    <property type="match status" value="1"/>
</dbReference>
<evidence type="ECO:0000256" key="2">
    <source>
        <dbReference type="ARBA" id="ARBA00022450"/>
    </source>
</evidence>
<gene>
    <name evidence="7" type="ORF">EBN03_10345</name>
</gene>
<feature type="domain" description="Carrier" evidence="6">
    <location>
        <begin position="1575"/>
        <end position="1650"/>
    </location>
</feature>
<dbReference type="EMBL" id="RFFH01000003">
    <property type="protein sequence ID" value="RMI33512.1"/>
    <property type="molecule type" value="Genomic_DNA"/>
</dbReference>
<evidence type="ECO:0000256" key="3">
    <source>
        <dbReference type="ARBA" id="ARBA00022553"/>
    </source>
</evidence>
<dbReference type="InterPro" id="IPR020845">
    <property type="entry name" value="AMP-binding_CS"/>
</dbReference>
<dbReference type="Pfam" id="PF00501">
    <property type="entry name" value="AMP-binding"/>
    <property type="match status" value="2"/>
</dbReference>
<dbReference type="FunFam" id="3.40.50.12780:FF:000012">
    <property type="entry name" value="Non-ribosomal peptide synthetase"/>
    <property type="match status" value="1"/>
</dbReference>
<comment type="caution">
    <text evidence="7">The sequence shown here is derived from an EMBL/GenBank/DDBJ whole genome shotgun (WGS) entry which is preliminary data.</text>
</comment>
<dbReference type="SUPFAM" id="SSF47336">
    <property type="entry name" value="ACP-like"/>
    <property type="match status" value="2"/>
</dbReference>
<dbReference type="SUPFAM" id="SSF52777">
    <property type="entry name" value="CoA-dependent acyltransferases"/>
    <property type="match status" value="2"/>
</dbReference>
<dbReference type="PANTHER" id="PTHR45527">
    <property type="entry name" value="NONRIBOSOMAL PEPTIDE SYNTHETASE"/>
    <property type="match status" value="1"/>
</dbReference>
<dbReference type="GO" id="GO:0005829">
    <property type="term" value="C:cytosol"/>
    <property type="evidence" value="ECO:0007669"/>
    <property type="project" value="TreeGrafter"/>
</dbReference>
<dbReference type="CDD" id="cd05235">
    <property type="entry name" value="SDR_e1"/>
    <property type="match status" value="1"/>
</dbReference>
<keyword evidence="8" id="KW-1185">Reference proteome</keyword>
<evidence type="ECO:0000313" key="8">
    <source>
        <dbReference type="Proteomes" id="UP000279275"/>
    </source>
</evidence>